<comment type="caution">
    <text evidence="1">The sequence shown here is derived from an EMBL/GenBank/DDBJ whole genome shotgun (WGS) entry which is preliminary data.</text>
</comment>
<reference evidence="1 2" key="1">
    <citation type="journal article" date="2012" name="Genome Biol.">
        <title>Sequencing three crocodilian genomes to illuminate the evolution of archosaurs and amniotes.</title>
        <authorList>
            <person name="St John J.A."/>
            <person name="Braun E.L."/>
            <person name="Isberg S.R."/>
            <person name="Miles L.G."/>
            <person name="Chong A.Y."/>
            <person name="Gongora J."/>
            <person name="Dalzell P."/>
            <person name="Moran C."/>
            <person name="Bed'hom B."/>
            <person name="Abzhanov A."/>
            <person name="Burgess S.C."/>
            <person name="Cooksey A.M."/>
            <person name="Castoe T.A."/>
            <person name="Crawford N.G."/>
            <person name="Densmore L.D."/>
            <person name="Drew J.C."/>
            <person name="Edwards S.V."/>
            <person name="Faircloth B.C."/>
            <person name="Fujita M.K."/>
            <person name="Greenwold M.J."/>
            <person name="Hoffmann F.G."/>
            <person name="Howard J.M."/>
            <person name="Iguchi T."/>
            <person name="Janes D.E."/>
            <person name="Khan S.Y."/>
            <person name="Kohno S."/>
            <person name="de Koning A.J."/>
            <person name="Lance S.L."/>
            <person name="McCarthy F.M."/>
            <person name="McCormack J.E."/>
            <person name="Merchant M.E."/>
            <person name="Peterson D.G."/>
            <person name="Pollock D.D."/>
            <person name="Pourmand N."/>
            <person name="Raney B.J."/>
            <person name="Roessler K.A."/>
            <person name="Sanford J.R."/>
            <person name="Sawyer R.H."/>
            <person name="Schmidt C.J."/>
            <person name="Triplett E.W."/>
            <person name="Tuberville T.D."/>
            <person name="Venegas-Anaya M."/>
            <person name="Howard J.T."/>
            <person name="Jarvis E.D."/>
            <person name="Guillette L.J.Jr."/>
            <person name="Glenn T.C."/>
            <person name="Green R.E."/>
            <person name="Ray D.A."/>
        </authorList>
    </citation>
    <scope>NUCLEOTIDE SEQUENCE [LARGE SCALE GENOMIC DNA]</scope>
    <source>
        <strain evidence="1">KSC_2009_1</strain>
    </source>
</reference>
<sequence>MLPSAIHWNTQLKQATEWIKIGNKAWKKQVEHIGFSYYGVKLETLSEDAGKKDPPTPEEMGGDTGMYGEVTLAKLGDVLKVTQEVFS</sequence>
<proteinExistence type="predicted"/>
<dbReference type="EMBL" id="AKHW03003682">
    <property type="protein sequence ID" value="KYO33674.1"/>
    <property type="molecule type" value="Genomic_DNA"/>
</dbReference>
<gene>
    <name evidence="1" type="ORF">Y1Q_0008810</name>
</gene>
<evidence type="ECO:0000313" key="1">
    <source>
        <dbReference type="EMBL" id="KYO33674.1"/>
    </source>
</evidence>
<protein>
    <submittedName>
        <fullName evidence="1">Uncharacterized protein</fullName>
    </submittedName>
</protein>
<accession>A0A151NA36</accession>
<dbReference type="Proteomes" id="UP000050525">
    <property type="component" value="Unassembled WGS sequence"/>
</dbReference>
<dbReference type="AlphaFoldDB" id="A0A151NA36"/>
<name>A0A151NA36_ALLMI</name>
<keyword evidence="2" id="KW-1185">Reference proteome</keyword>
<organism evidence="1 2">
    <name type="scientific">Alligator mississippiensis</name>
    <name type="common">American alligator</name>
    <dbReference type="NCBI Taxonomy" id="8496"/>
    <lineage>
        <taxon>Eukaryota</taxon>
        <taxon>Metazoa</taxon>
        <taxon>Chordata</taxon>
        <taxon>Craniata</taxon>
        <taxon>Vertebrata</taxon>
        <taxon>Euteleostomi</taxon>
        <taxon>Archelosauria</taxon>
        <taxon>Archosauria</taxon>
        <taxon>Crocodylia</taxon>
        <taxon>Alligatoridae</taxon>
        <taxon>Alligatorinae</taxon>
        <taxon>Alligator</taxon>
    </lineage>
</organism>
<evidence type="ECO:0000313" key="2">
    <source>
        <dbReference type="Proteomes" id="UP000050525"/>
    </source>
</evidence>